<keyword evidence="3" id="KW-1185">Reference proteome</keyword>
<protein>
    <recommendedName>
        <fullName evidence="4">DNA topoisomerase IV</fullName>
    </recommendedName>
</protein>
<sequence length="143" mass="14990">MRKLLATMALLAMTGTALAADPPCKANFKQEGKFMTGRTFTTWDVVPGVSVATAFKRIYTEGTKSGLRVVSSDQGAGTISFEQPNGGVDLAGAKATLPWNVVIEPQGKAVKITVTKTTPGGYSTSTDFQITSMCAVIDAGRNP</sequence>
<gene>
    <name evidence="2" type="ORF">GCM10023307_20710</name>
</gene>
<comment type="caution">
    <text evidence="2">The sequence shown here is derived from an EMBL/GenBank/DDBJ whole genome shotgun (WGS) entry which is preliminary data.</text>
</comment>
<evidence type="ECO:0008006" key="4">
    <source>
        <dbReference type="Google" id="ProtNLM"/>
    </source>
</evidence>
<dbReference type="EMBL" id="BAABJE010000010">
    <property type="protein sequence ID" value="GAA4794913.1"/>
    <property type="molecule type" value="Genomic_DNA"/>
</dbReference>
<feature type="chain" id="PRO_5047201912" description="DNA topoisomerase IV" evidence="1">
    <location>
        <begin position="20"/>
        <end position="143"/>
    </location>
</feature>
<evidence type="ECO:0000313" key="3">
    <source>
        <dbReference type="Proteomes" id="UP001499959"/>
    </source>
</evidence>
<reference evidence="3" key="1">
    <citation type="journal article" date="2019" name="Int. J. Syst. Evol. Microbiol.">
        <title>The Global Catalogue of Microorganisms (GCM) 10K type strain sequencing project: providing services to taxonomists for standard genome sequencing and annotation.</title>
        <authorList>
            <consortium name="The Broad Institute Genomics Platform"/>
            <consortium name="The Broad Institute Genome Sequencing Center for Infectious Disease"/>
            <person name="Wu L."/>
            <person name="Ma J."/>
        </authorList>
    </citation>
    <scope>NUCLEOTIDE SEQUENCE [LARGE SCALE GENOMIC DNA]</scope>
    <source>
        <strain evidence="3">JCM 18204</strain>
    </source>
</reference>
<feature type="signal peptide" evidence="1">
    <location>
        <begin position="1"/>
        <end position="19"/>
    </location>
</feature>
<name>A0ABP9BFL9_9GAMM</name>
<accession>A0ABP9BFL9</accession>
<evidence type="ECO:0000256" key="1">
    <source>
        <dbReference type="SAM" id="SignalP"/>
    </source>
</evidence>
<evidence type="ECO:0000313" key="2">
    <source>
        <dbReference type="EMBL" id="GAA4794913.1"/>
    </source>
</evidence>
<proteinExistence type="predicted"/>
<keyword evidence="1" id="KW-0732">Signal</keyword>
<organism evidence="2 3">
    <name type="scientific">Lysobacter hankyongensis</name>
    <dbReference type="NCBI Taxonomy" id="1176535"/>
    <lineage>
        <taxon>Bacteria</taxon>
        <taxon>Pseudomonadati</taxon>
        <taxon>Pseudomonadota</taxon>
        <taxon>Gammaproteobacteria</taxon>
        <taxon>Lysobacterales</taxon>
        <taxon>Lysobacteraceae</taxon>
        <taxon>Lysobacter</taxon>
    </lineage>
</organism>
<dbReference type="RefSeq" id="WP_345303248.1">
    <property type="nucleotide sequence ID" value="NZ_BAABJE010000010.1"/>
</dbReference>
<dbReference type="Proteomes" id="UP001499959">
    <property type="component" value="Unassembled WGS sequence"/>
</dbReference>